<reference evidence="2" key="1">
    <citation type="submission" date="2022-11" db="EMBL/GenBank/DDBJ databases">
        <authorList>
            <person name="Somphong A."/>
            <person name="Phongsopitanun W."/>
        </authorList>
    </citation>
    <scope>NUCLEOTIDE SEQUENCE</scope>
    <source>
        <strain evidence="2">Pm04-4</strain>
    </source>
</reference>
<dbReference type="PANTHER" id="PTHR47534">
    <property type="entry name" value="YALI0E05731P"/>
    <property type="match status" value="1"/>
</dbReference>
<keyword evidence="3" id="KW-1185">Reference proteome</keyword>
<dbReference type="PANTHER" id="PTHR47534:SF3">
    <property type="entry name" value="ALCOHOL DEHYDROGENASE-LIKE C-TERMINAL DOMAIN-CONTAINING PROTEIN"/>
    <property type="match status" value="1"/>
</dbReference>
<evidence type="ECO:0000313" key="3">
    <source>
        <dbReference type="Proteomes" id="UP001151002"/>
    </source>
</evidence>
<dbReference type="Pfam" id="PF00106">
    <property type="entry name" value="adh_short"/>
    <property type="match status" value="1"/>
</dbReference>
<dbReference type="InterPro" id="IPR052228">
    <property type="entry name" value="Sec_Metab_Biosynth_Oxidored"/>
</dbReference>
<evidence type="ECO:0000256" key="1">
    <source>
        <dbReference type="ARBA" id="ARBA00023002"/>
    </source>
</evidence>
<keyword evidence="1" id="KW-0560">Oxidoreductase</keyword>
<proteinExistence type="predicted"/>
<gene>
    <name evidence="2" type="ORF">OWR29_34785</name>
</gene>
<dbReference type="SUPFAM" id="SSF51735">
    <property type="entry name" value="NAD(P)-binding Rossmann-fold domains"/>
    <property type="match status" value="1"/>
</dbReference>
<organism evidence="2 3">
    <name type="scientific">Paractinoplanes pyxinae</name>
    <dbReference type="NCBI Taxonomy" id="2997416"/>
    <lineage>
        <taxon>Bacteria</taxon>
        <taxon>Bacillati</taxon>
        <taxon>Actinomycetota</taxon>
        <taxon>Actinomycetes</taxon>
        <taxon>Micromonosporales</taxon>
        <taxon>Micromonosporaceae</taxon>
        <taxon>Paractinoplanes</taxon>
    </lineage>
</organism>
<comment type="caution">
    <text evidence="2">The sequence shown here is derived from an EMBL/GenBank/DDBJ whole genome shotgun (WGS) entry which is preliminary data.</text>
</comment>
<sequence>MGNVAVVGGTAGIGQAISRALAAQGSRVLVVGRTFRDAGVPGLEFVRADLSSMREAARVAADLPADLDAVVFTTGIMAASKRQQTAEGIESDMAVSYLSRFVMLRELAGRLERGRVFVMGFPGKGQAGNPDDLNAERSYKAMAVHMNTVAANEALVLDAARRYPHLDVFGLNPGFVKSGIRSNLFGEGSLRYRLMETVLAPIYTKPSAYAERVVPLLSVNAPSGTMFSRKGTAIPASPALTPDRVAAFMAASERLVGIAVP</sequence>
<evidence type="ECO:0000313" key="2">
    <source>
        <dbReference type="EMBL" id="MCY1143192.1"/>
    </source>
</evidence>
<protein>
    <submittedName>
        <fullName evidence="2">SDR family NAD(P)-dependent oxidoreductase</fullName>
    </submittedName>
</protein>
<dbReference type="Gene3D" id="3.40.50.720">
    <property type="entry name" value="NAD(P)-binding Rossmann-like Domain"/>
    <property type="match status" value="1"/>
</dbReference>
<dbReference type="Proteomes" id="UP001151002">
    <property type="component" value="Unassembled WGS sequence"/>
</dbReference>
<dbReference type="InterPro" id="IPR036291">
    <property type="entry name" value="NAD(P)-bd_dom_sf"/>
</dbReference>
<accession>A0ABT4B9M2</accession>
<dbReference type="RefSeq" id="WP_267567700.1">
    <property type="nucleotide sequence ID" value="NZ_JAPNTZ010000014.1"/>
</dbReference>
<name>A0ABT4B9M2_9ACTN</name>
<dbReference type="InterPro" id="IPR002347">
    <property type="entry name" value="SDR_fam"/>
</dbReference>
<dbReference type="EMBL" id="JAPNTZ010000014">
    <property type="protein sequence ID" value="MCY1143192.1"/>
    <property type="molecule type" value="Genomic_DNA"/>
</dbReference>